<dbReference type="Proteomes" id="UP000010931">
    <property type="component" value="Unassembled WGS sequence"/>
</dbReference>
<gene>
    <name evidence="2" type="ORF">STRTUCAR8_09679</name>
</gene>
<reference evidence="2 3" key="1">
    <citation type="journal article" date="2011" name="Plasmid">
        <title>Streptomyces turgidiscabies Car8 contains a modular pathogenicity island that shares virulence genes with other actinobacterial plant pathogens.</title>
        <authorList>
            <person name="Huguet-Tapia J.C."/>
            <person name="Badger J.H."/>
            <person name="Loria R."/>
            <person name="Pettis G.S."/>
        </authorList>
    </citation>
    <scope>NUCLEOTIDE SEQUENCE [LARGE SCALE GENOMIC DNA]</scope>
    <source>
        <strain evidence="2 3">Car8</strain>
    </source>
</reference>
<comment type="caution">
    <text evidence="2">The sequence shown here is derived from an EMBL/GenBank/DDBJ whole genome shotgun (WGS) entry which is preliminary data.</text>
</comment>
<dbReference type="STRING" id="85558.T45_03654"/>
<proteinExistence type="predicted"/>
<name>L7FBT0_STRT8</name>
<dbReference type="EMBL" id="AEJB01000181">
    <property type="protein sequence ID" value="ELP69023.1"/>
    <property type="molecule type" value="Genomic_DNA"/>
</dbReference>
<keyword evidence="1" id="KW-0812">Transmembrane</keyword>
<sequence length="221" mass="22900">MTMLRTPTTRSAPLPVFRAAVFAVVGTVLGVSAHHLVAEGPAPWRSSVTAAVLLFAVGLAGTRRPRSLAAVVVTSATAQTGLHVWLTAVHARPTGVTSAAMSMGAHTHHAMPAHGTWPGRLHDSATMTVLHAVAAALVAVLLHRADAACWSLARGLTGAADAVRTRIATVRALLDGLPVPTGRGSRARRPRPTEPPPLQAVLLANVLVRRGPPPAWSAHAN</sequence>
<feature type="transmembrane region" description="Helical" evidence="1">
    <location>
        <begin position="68"/>
        <end position="86"/>
    </location>
</feature>
<feature type="transmembrane region" description="Helical" evidence="1">
    <location>
        <begin position="43"/>
        <end position="61"/>
    </location>
</feature>
<organism evidence="2 3">
    <name type="scientific">Streptomyces turgidiscabies (strain Car8)</name>
    <dbReference type="NCBI Taxonomy" id="698760"/>
    <lineage>
        <taxon>Bacteria</taxon>
        <taxon>Bacillati</taxon>
        <taxon>Actinomycetota</taxon>
        <taxon>Actinomycetes</taxon>
        <taxon>Kitasatosporales</taxon>
        <taxon>Streptomycetaceae</taxon>
        <taxon>Streptomyces</taxon>
    </lineage>
</organism>
<accession>L7FBT0</accession>
<dbReference type="AlphaFoldDB" id="L7FBT0"/>
<evidence type="ECO:0000313" key="3">
    <source>
        <dbReference type="Proteomes" id="UP000010931"/>
    </source>
</evidence>
<keyword evidence="1" id="KW-1133">Transmembrane helix</keyword>
<evidence type="ECO:0000256" key="1">
    <source>
        <dbReference type="SAM" id="Phobius"/>
    </source>
</evidence>
<evidence type="ECO:0000313" key="2">
    <source>
        <dbReference type="EMBL" id="ELP69023.1"/>
    </source>
</evidence>
<dbReference type="PATRIC" id="fig|698760.3.peg.2279"/>
<keyword evidence="1" id="KW-0472">Membrane</keyword>
<dbReference type="GeneID" id="97399217"/>
<protein>
    <recommendedName>
        <fullName evidence="4">Integral membrane protein</fullName>
    </recommendedName>
</protein>
<evidence type="ECO:0008006" key="4">
    <source>
        <dbReference type="Google" id="ProtNLM"/>
    </source>
</evidence>
<keyword evidence="3" id="KW-1185">Reference proteome</keyword>
<dbReference type="RefSeq" id="WP_006375779.1">
    <property type="nucleotide sequence ID" value="NZ_AEJB01000181.1"/>
</dbReference>
<feature type="transmembrane region" description="Helical" evidence="1">
    <location>
        <begin position="124"/>
        <end position="142"/>
    </location>
</feature>